<keyword evidence="4" id="KW-1185">Reference proteome</keyword>
<dbReference type="SUPFAM" id="SSF54695">
    <property type="entry name" value="POZ domain"/>
    <property type="match status" value="1"/>
</dbReference>
<dbReference type="Gene3D" id="3.30.710.10">
    <property type="entry name" value="Potassium Channel Kv1.1, Chain A"/>
    <property type="match status" value="1"/>
</dbReference>
<evidence type="ECO:0000259" key="2">
    <source>
        <dbReference type="PROSITE" id="PS50097"/>
    </source>
</evidence>
<evidence type="ECO:0000313" key="3">
    <source>
        <dbReference type="EMBL" id="TRM68893.1"/>
    </source>
</evidence>
<dbReference type="Pfam" id="PF00651">
    <property type="entry name" value="BTB"/>
    <property type="match status" value="1"/>
</dbReference>
<dbReference type="OrthoDB" id="2367075at2759"/>
<dbReference type="AlphaFoldDB" id="A0A550CVV0"/>
<dbReference type="InterPro" id="IPR011333">
    <property type="entry name" value="SKP1/BTB/POZ_sf"/>
</dbReference>
<dbReference type="SMART" id="SM00225">
    <property type="entry name" value="BTB"/>
    <property type="match status" value="1"/>
</dbReference>
<evidence type="ECO:0000256" key="1">
    <source>
        <dbReference type="SAM" id="MobiDB-lite"/>
    </source>
</evidence>
<name>A0A550CVV0_9AGAR</name>
<evidence type="ECO:0000313" key="4">
    <source>
        <dbReference type="Proteomes" id="UP000320762"/>
    </source>
</evidence>
<accession>A0A550CVV0</accession>
<protein>
    <recommendedName>
        <fullName evidence="2">BTB domain-containing protein</fullName>
    </recommendedName>
</protein>
<dbReference type="EMBL" id="VDMD01000001">
    <property type="protein sequence ID" value="TRM68893.1"/>
    <property type="molecule type" value="Genomic_DNA"/>
</dbReference>
<feature type="region of interest" description="Disordered" evidence="1">
    <location>
        <begin position="25"/>
        <end position="51"/>
    </location>
</feature>
<gene>
    <name evidence="3" type="ORF">BD626DRAFT_472274</name>
</gene>
<feature type="domain" description="BTB" evidence="2">
    <location>
        <begin position="68"/>
        <end position="133"/>
    </location>
</feature>
<dbReference type="PROSITE" id="PS50097">
    <property type="entry name" value="BTB"/>
    <property type="match status" value="1"/>
</dbReference>
<sequence length="453" mass="49828">MTSLGRSASIQSFGSFDDMSLPTTSMPGSPVLLPNTNSKLEHPPSAALSPDDALTLPQASHRFYFEDGNVELETDDGTVYNVHRSLLKQYSPAFVSMYLQDALEGTIKLPGVDSVDFKRFLSMVYPPEVGARDITTVDEWSSILRLAKLWAIPKLCDLAIREIVSKASPIDTIVVAREFGFGRSWLLPAFTAVCTVPQWLEYEEAARLGLRTVVEIGRISKMYNNATADGVGYDVTAAILASDILLSTTVAGDAKEYAPMFTAQEPPSGPIATTEMTAHAAEASSAQPDQLEEVKEQVAHLTLRCAEMEEEARCCDTSVARALFARTLALRITGETSPAAQRHREWRQERVDRVARSMLPGFYVHHYHDDSGKATALQEIEAQVVEIIAWQLFHGAACLGYVSKVTFAYCEVGQWVVPELRRQGLSVTDEEVNQWGIASFCLSIAPERSSRDA</sequence>
<reference evidence="3 4" key="1">
    <citation type="journal article" date="2019" name="New Phytol.">
        <title>Comparative genomics reveals unique wood-decay strategies and fruiting body development in the Schizophyllaceae.</title>
        <authorList>
            <person name="Almasi E."/>
            <person name="Sahu N."/>
            <person name="Krizsan K."/>
            <person name="Balint B."/>
            <person name="Kovacs G.M."/>
            <person name="Kiss B."/>
            <person name="Cseklye J."/>
            <person name="Drula E."/>
            <person name="Henrissat B."/>
            <person name="Nagy I."/>
            <person name="Chovatia M."/>
            <person name="Adam C."/>
            <person name="LaButti K."/>
            <person name="Lipzen A."/>
            <person name="Riley R."/>
            <person name="Grigoriev I.V."/>
            <person name="Nagy L.G."/>
        </authorList>
    </citation>
    <scope>NUCLEOTIDE SEQUENCE [LARGE SCALE GENOMIC DNA]</scope>
    <source>
        <strain evidence="3 4">NL-1724</strain>
    </source>
</reference>
<dbReference type="Proteomes" id="UP000320762">
    <property type="component" value="Unassembled WGS sequence"/>
</dbReference>
<proteinExistence type="predicted"/>
<dbReference type="InterPro" id="IPR000210">
    <property type="entry name" value="BTB/POZ_dom"/>
</dbReference>
<comment type="caution">
    <text evidence="3">The sequence shown here is derived from an EMBL/GenBank/DDBJ whole genome shotgun (WGS) entry which is preliminary data.</text>
</comment>
<organism evidence="3 4">
    <name type="scientific">Schizophyllum amplum</name>
    <dbReference type="NCBI Taxonomy" id="97359"/>
    <lineage>
        <taxon>Eukaryota</taxon>
        <taxon>Fungi</taxon>
        <taxon>Dikarya</taxon>
        <taxon>Basidiomycota</taxon>
        <taxon>Agaricomycotina</taxon>
        <taxon>Agaricomycetes</taxon>
        <taxon>Agaricomycetidae</taxon>
        <taxon>Agaricales</taxon>
        <taxon>Schizophyllaceae</taxon>
        <taxon>Schizophyllum</taxon>
    </lineage>
</organism>